<name>A0A1R1X124_9FUNG</name>
<dbReference type="AlphaFoldDB" id="A0A1R1X124"/>
<gene>
    <name evidence="1" type="ORF">AYI69_g11108</name>
</gene>
<keyword evidence="2" id="KW-1185">Reference proteome</keyword>
<sequence>MSFTSDQIVHHYYISGRAIEVDLVGKYICLLVPVELMRRDAVNNSCDIQRANPHDLTHSIPLTARTNPWPYFEAV</sequence>
<comment type="caution">
    <text evidence="1">The sequence shown here is derived from an EMBL/GenBank/DDBJ whole genome shotgun (WGS) entry which is preliminary data.</text>
</comment>
<protein>
    <submittedName>
        <fullName evidence="1">Uncharacterized protein</fullName>
    </submittedName>
</protein>
<organism evidence="1 2">
    <name type="scientific">Smittium culicis</name>
    <dbReference type="NCBI Taxonomy" id="133412"/>
    <lineage>
        <taxon>Eukaryota</taxon>
        <taxon>Fungi</taxon>
        <taxon>Fungi incertae sedis</taxon>
        <taxon>Zoopagomycota</taxon>
        <taxon>Kickxellomycotina</taxon>
        <taxon>Harpellomycetes</taxon>
        <taxon>Harpellales</taxon>
        <taxon>Legeriomycetaceae</taxon>
        <taxon>Smittium</taxon>
    </lineage>
</organism>
<proteinExistence type="predicted"/>
<dbReference type="EMBL" id="LSSM01007420">
    <property type="protein sequence ID" value="OMJ08343.1"/>
    <property type="molecule type" value="Genomic_DNA"/>
</dbReference>
<accession>A0A1R1X124</accession>
<evidence type="ECO:0000313" key="2">
    <source>
        <dbReference type="Proteomes" id="UP000187429"/>
    </source>
</evidence>
<dbReference type="Proteomes" id="UP000187429">
    <property type="component" value="Unassembled WGS sequence"/>
</dbReference>
<evidence type="ECO:0000313" key="1">
    <source>
        <dbReference type="EMBL" id="OMJ08343.1"/>
    </source>
</evidence>
<reference evidence="2" key="1">
    <citation type="submission" date="2017-01" db="EMBL/GenBank/DDBJ databases">
        <authorList>
            <person name="Wang Y."/>
            <person name="White M."/>
            <person name="Kvist S."/>
            <person name="Moncalvo J.-M."/>
        </authorList>
    </citation>
    <scope>NUCLEOTIDE SEQUENCE [LARGE SCALE GENOMIC DNA]</scope>
    <source>
        <strain evidence="2">ID-206-W2</strain>
    </source>
</reference>